<evidence type="ECO:0000313" key="3">
    <source>
        <dbReference type="Proteomes" id="UP001589836"/>
    </source>
</evidence>
<dbReference type="PROSITE" id="PS51257">
    <property type="entry name" value="PROKAR_LIPOPROTEIN"/>
    <property type="match status" value="1"/>
</dbReference>
<feature type="domain" description="YhfM-like" evidence="1">
    <location>
        <begin position="51"/>
        <end position="138"/>
    </location>
</feature>
<evidence type="ECO:0000313" key="2">
    <source>
        <dbReference type="EMBL" id="MFC0525453.1"/>
    </source>
</evidence>
<reference evidence="2 3" key="1">
    <citation type="submission" date="2024-09" db="EMBL/GenBank/DDBJ databases">
        <authorList>
            <person name="Sun Q."/>
            <person name="Mori K."/>
        </authorList>
    </citation>
    <scope>NUCLEOTIDE SEQUENCE [LARGE SCALE GENOMIC DNA]</scope>
    <source>
        <strain evidence="2 3">NCAIM B.02529</strain>
    </source>
</reference>
<dbReference type="EMBL" id="JBHLTP010000013">
    <property type="protein sequence ID" value="MFC0525453.1"/>
    <property type="molecule type" value="Genomic_DNA"/>
</dbReference>
<accession>A0ABV6LT77</accession>
<evidence type="ECO:0000259" key="1">
    <source>
        <dbReference type="Pfam" id="PF26353"/>
    </source>
</evidence>
<proteinExistence type="predicted"/>
<gene>
    <name evidence="2" type="ORF">ACFFGV_17860</name>
</gene>
<dbReference type="RefSeq" id="WP_377350741.1">
    <property type="nucleotide sequence ID" value="NZ_JBHLTP010000013.1"/>
</dbReference>
<comment type="caution">
    <text evidence="2">The sequence shown here is derived from an EMBL/GenBank/DDBJ whole genome shotgun (WGS) entry which is preliminary data.</text>
</comment>
<dbReference type="Proteomes" id="UP001589836">
    <property type="component" value="Unassembled WGS sequence"/>
</dbReference>
<sequence length="141" mass="15944">MKKWLLVFNLAFFSITLISCQSRMEEMKLLDGVSDISISKSNGFGALNENYFVSIDQSEDISTFSGILKNAKGINREVDVYNEKPDYDILVRYENGEDRGLHLVLGNEGEESIVMFIGNEKKGFTVSSEDTRMLKSIIDIQ</sequence>
<name>A0ABV6LT77_9BACI</name>
<protein>
    <recommendedName>
        <fullName evidence="1">YhfM-like domain-containing protein</fullName>
    </recommendedName>
</protein>
<organism evidence="2 3">
    <name type="scientific">Pontibacillus salicampi</name>
    <dbReference type="NCBI Taxonomy" id="1449801"/>
    <lineage>
        <taxon>Bacteria</taxon>
        <taxon>Bacillati</taxon>
        <taxon>Bacillota</taxon>
        <taxon>Bacilli</taxon>
        <taxon>Bacillales</taxon>
        <taxon>Bacillaceae</taxon>
        <taxon>Pontibacillus</taxon>
    </lineage>
</organism>
<dbReference type="Pfam" id="PF26353">
    <property type="entry name" value="YhfM"/>
    <property type="match status" value="1"/>
</dbReference>
<dbReference type="InterPro" id="IPR058780">
    <property type="entry name" value="YhfM-like_dom"/>
</dbReference>
<keyword evidence="3" id="KW-1185">Reference proteome</keyword>